<feature type="compositionally biased region" description="Basic and acidic residues" evidence="1">
    <location>
        <begin position="450"/>
        <end position="468"/>
    </location>
</feature>
<reference evidence="2" key="1">
    <citation type="submission" date="2021-01" db="EMBL/GenBank/DDBJ databases">
        <authorList>
            <consortium name="Genoscope - CEA"/>
            <person name="William W."/>
        </authorList>
    </citation>
    <scope>NUCLEOTIDE SEQUENCE</scope>
</reference>
<comment type="caution">
    <text evidence="2">The sequence shown here is derived from an EMBL/GenBank/DDBJ whole genome shotgun (WGS) entry which is preliminary data.</text>
</comment>
<feature type="compositionally biased region" description="Polar residues" evidence="1">
    <location>
        <begin position="719"/>
        <end position="731"/>
    </location>
</feature>
<name>A0A8S1QT95_9CILI</name>
<gene>
    <name evidence="2" type="ORF">PSON_ATCC_30995.1.T1150203</name>
</gene>
<dbReference type="OrthoDB" id="300389at2759"/>
<feature type="compositionally biased region" description="Basic and acidic residues" evidence="1">
    <location>
        <begin position="776"/>
        <end position="788"/>
    </location>
</feature>
<dbReference type="Proteomes" id="UP000692954">
    <property type="component" value="Unassembled WGS sequence"/>
</dbReference>
<evidence type="ECO:0000256" key="1">
    <source>
        <dbReference type="SAM" id="MobiDB-lite"/>
    </source>
</evidence>
<keyword evidence="3" id="KW-1185">Reference proteome</keyword>
<evidence type="ECO:0000313" key="2">
    <source>
        <dbReference type="EMBL" id="CAD8118034.1"/>
    </source>
</evidence>
<feature type="region of interest" description="Disordered" evidence="1">
    <location>
        <begin position="603"/>
        <end position="630"/>
    </location>
</feature>
<feature type="region of interest" description="Disordered" evidence="1">
    <location>
        <begin position="441"/>
        <end position="494"/>
    </location>
</feature>
<dbReference type="EMBL" id="CAJJDN010000115">
    <property type="protein sequence ID" value="CAD8118034.1"/>
    <property type="molecule type" value="Genomic_DNA"/>
</dbReference>
<protein>
    <submittedName>
        <fullName evidence="2">Uncharacterized protein</fullName>
    </submittedName>
</protein>
<proteinExistence type="predicted"/>
<feature type="region of interest" description="Disordered" evidence="1">
    <location>
        <begin position="760"/>
        <end position="790"/>
    </location>
</feature>
<accession>A0A8S1QT95</accession>
<feature type="compositionally biased region" description="Polar residues" evidence="1">
    <location>
        <begin position="475"/>
        <end position="494"/>
    </location>
</feature>
<organism evidence="2 3">
    <name type="scientific">Paramecium sonneborni</name>
    <dbReference type="NCBI Taxonomy" id="65129"/>
    <lineage>
        <taxon>Eukaryota</taxon>
        <taxon>Sar</taxon>
        <taxon>Alveolata</taxon>
        <taxon>Ciliophora</taxon>
        <taxon>Intramacronucleata</taxon>
        <taxon>Oligohymenophorea</taxon>
        <taxon>Peniculida</taxon>
        <taxon>Parameciidae</taxon>
        <taxon>Paramecium</taxon>
    </lineage>
</organism>
<dbReference type="AlphaFoldDB" id="A0A8S1QT95"/>
<sequence length="1043" mass="124161">MQIGKFKLDHLVEKNNECIIYRGSYQEDKFMILQLNRQPLMKVEIYNKHFQEELNMLFKYSRKPTIIPEDFPFEIPESDGLDSDLIEFPQIVEINQTDSHYYFILTNCLQGQLLTQEVDNPKTYLQIYTLYNYYYKEYQERRIKDRDFALMRIFRSENKLTLIDFGFANFQKQLPKKSWQIKLGELFSHLCQSEAKIKGRNVINTLLAGKLKWEEVRDFITISFGLNDIDQSLQENLNEQNDRITRSNSIYTKQQTQTLSMFPQEIITLNQNSVRKASPYNNSHKQQSRNSTMMQTRIISYGNQQKEHFLKIRQSLSPGFSATNRFPCRLLQIDHSMQQQSPQIRSVSRKAQHLSIYEKQPITKPLENQFEYKNKSTPREHSQNHLNQIQQLIGDQYQPMQEQQKQIQRKLISITTNQSQYEQSSYTPTIIQRGQSLNEKQDGQFNQKNQDLRPKSSRTQDQKQEFKTLLRASTRELQQPSQIQKKSNQEFPVNRTINYSDTQSLFDNLEIKQIRKPQSRRNSSRKNSTQSIEKIELSNCSAANQSLLIINNNQDNNRQQFKTPKDQRQMQYSFQNSQIENQYLKKQNPTNLQQQPYEIQNFKQKPEKINSDEDNSYLGNYEPSFEQRQTQPRIQENIELIKNNKLNEIEIHKQFDNEQQIKQNNKQYQIEMKDQKEIPSFCKDQQQVKNYQINQKDEIIKSTNQDQRIIVESLDGYQKQTRINKQNSSRLPPTPKNDQITKDQGKIDLQQNNYLQYNEQKQQKDNNSEENANKLQRIEDTPKSDKKKNSVQLLQIHQNIQEIKTKIDENEANRIAKIYENQLKKYDIIGKMVGGNVKYFQALKNFWIVPLFLCFKRMVSFRKLYEEGLRDKINFFDLDMDKVNQVEKIRNLEIKLKNDNKIVVQELESLHTQCQKTAQKFEPKELAKIQKFLNMDMQQDIKDIYFVYLYTQIFRTLQNLKMKCESDKQKTQENLILQASCLASLIISEMPFSSDTKFFDLEEFEKLTESSQYNQQQLEQYIKTKDEVIGHLKKRLNSKGIKI</sequence>
<feature type="region of interest" description="Disordered" evidence="1">
    <location>
        <begin position="719"/>
        <end position="744"/>
    </location>
</feature>
<evidence type="ECO:0000313" key="3">
    <source>
        <dbReference type="Proteomes" id="UP000692954"/>
    </source>
</evidence>